<sequence>MKKIRNIVIAAVFIAGATIYAQDKPEPRFEKDGDLIKGTFYYEDGSIKQEGTYKNGKLHGEWISYNQRGEKEAIAQYSFGDKTGKWFFWHNSQLTEVHYDENKIAGVISRESDYKLDRK</sequence>
<name>A0A1I4ZR64_9FLAO</name>
<dbReference type="Gene3D" id="2.20.110.10">
    <property type="entry name" value="Histone H3 K4-specific methyltransferase SET7/9 N-terminal domain"/>
    <property type="match status" value="1"/>
</dbReference>
<reference evidence="2 3" key="1">
    <citation type="submission" date="2016-10" db="EMBL/GenBank/DDBJ databases">
        <authorList>
            <person name="de Groot N.N."/>
        </authorList>
    </citation>
    <scope>NUCLEOTIDE SEQUENCE [LARGE SCALE GENOMIC DNA]</scope>
    <source>
        <strain evidence="2 3">DSM 17794</strain>
    </source>
</reference>
<keyword evidence="3" id="KW-1185">Reference proteome</keyword>
<gene>
    <name evidence="2" type="ORF">SAMN05660413_01458</name>
</gene>
<dbReference type="EMBL" id="FOVL01000007">
    <property type="protein sequence ID" value="SFN52751.1"/>
    <property type="molecule type" value="Genomic_DNA"/>
</dbReference>
<proteinExistence type="predicted"/>
<protein>
    <recommendedName>
        <fullName evidence="4">MORN repeat variant</fullName>
    </recommendedName>
</protein>
<dbReference type="AlphaFoldDB" id="A0A1I4ZR64"/>
<feature type="chain" id="PRO_5011436252" description="MORN repeat variant" evidence="1">
    <location>
        <begin position="22"/>
        <end position="119"/>
    </location>
</feature>
<dbReference type="SUPFAM" id="SSF82185">
    <property type="entry name" value="Histone H3 K4-specific methyltransferase SET7/9 N-terminal domain"/>
    <property type="match status" value="1"/>
</dbReference>
<dbReference type="RefSeq" id="WP_093407746.1">
    <property type="nucleotide sequence ID" value="NZ_FOVL01000007.1"/>
</dbReference>
<dbReference type="Proteomes" id="UP000199153">
    <property type="component" value="Unassembled WGS sequence"/>
</dbReference>
<keyword evidence="1" id="KW-0732">Signal</keyword>
<feature type="signal peptide" evidence="1">
    <location>
        <begin position="1"/>
        <end position="21"/>
    </location>
</feature>
<accession>A0A1I4ZR64</accession>
<evidence type="ECO:0008006" key="4">
    <source>
        <dbReference type="Google" id="ProtNLM"/>
    </source>
</evidence>
<evidence type="ECO:0000256" key="1">
    <source>
        <dbReference type="SAM" id="SignalP"/>
    </source>
</evidence>
<organism evidence="2 3">
    <name type="scientific">Salegentibacter flavus</name>
    <dbReference type="NCBI Taxonomy" id="287099"/>
    <lineage>
        <taxon>Bacteria</taxon>
        <taxon>Pseudomonadati</taxon>
        <taxon>Bacteroidota</taxon>
        <taxon>Flavobacteriia</taxon>
        <taxon>Flavobacteriales</taxon>
        <taxon>Flavobacteriaceae</taxon>
        <taxon>Salegentibacter</taxon>
    </lineage>
</organism>
<evidence type="ECO:0000313" key="3">
    <source>
        <dbReference type="Proteomes" id="UP000199153"/>
    </source>
</evidence>
<dbReference type="OrthoDB" id="1467310at2"/>
<evidence type="ECO:0000313" key="2">
    <source>
        <dbReference type="EMBL" id="SFN52751.1"/>
    </source>
</evidence>
<dbReference type="STRING" id="287099.SAMN05660413_01458"/>